<proteinExistence type="predicted"/>
<sequence length="153" mass="17325">MITWDDRAYPWPSTIGEEVYRAVSCFLNRLKDLEELIVTPNPLLPSATSMAACGSVLEVMLRGAQAEKALFPRLKRLRMVQLEFDPSLLPRLILSRHGMFLHPASDTYPETRSRRDRLQAVKRPGASSQRVIPVDSPSRLVCVRYAIDVQASF</sequence>
<dbReference type="EMBL" id="ML178817">
    <property type="protein sequence ID" value="TFL05119.1"/>
    <property type="molecule type" value="Genomic_DNA"/>
</dbReference>
<reference evidence="1 2" key="1">
    <citation type="journal article" date="2019" name="Nat. Ecol. Evol.">
        <title>Megaphylogeny resolves global patterns of mushroom evolution.</title>
        <authorList>
            <person name="Varga T."/>
            <person name="Krizsan K."/>
            <person name="Foldi C."/>
            <person name="Dima B."/>
            <person name="Sanchez-Garcia M."/>
            <person name="Sanchez-Ramirez S."/>
            <person name="Szollosi G.J."/>
            <person name="Szarkandi J.G."/>
            <person name="Papp V."/>
            <person name="Albert L."/>
            <person name="Andreopoulos W."/>
            <person name="Angelini C."/>
            <person name="Antonin V."/>
            <person name="Barry K.W."/>
            <person name="Bougher N.L."/>
            <person name="Buchanan P."/>
            <person name="Buyck B."/>
            <person name="Bense V."/>
            <person name="Catcheside P."/>
            <person name="Chovatia M."/>
            <person name="Cooper J."/>
            <person name="Damon W."/>
            <person name="Desjardin D."/>
            <person name="Finy P."/>
            <person name="Geml J."/>
            <person name="Haridas S."/>
            <person name="Hughes K."/>
            <person name="Justo A."/>
            <person name="Karasinski D."/>
            <person name="Kautmanova I."/>
            <person name="Kiss B."/>
            <person name="Kocsube S."/>
            <person name="Kotiranta H."/>
            <person name="LaButti K.M."/>
            <person name="Lechner B.E."/>
            <person name="Liimatainen K."/>
            <person name="Lipzen A."/>
            <person name="Lukacs Z."/>
            <person name="Mihaltcheva S."/>
            <person name="Morgado L.N."/>
            <person name="Niskanen T."/>
            <person name="Noordeloos M.E."/>
            <person name="Ohm R.A."/>
            <person name="Ortiz-Santana B."/>
            <person name="Ovrebo C."/>
            <person name="Racz N."/>
            <person name="Riley R."/>
            <person name="Savchenko A."/>
            <person name="Shiryaev A."/>
            <person name="Soop K."/>
            <person name="Spirin V."/>
            <person name="Szebenyi C."/>
            <person name="Tomsovsky M."/>
            <person name="Tulloss R.E."/>
            <person name="Uehling J."/>
            <person name="Grigoriev I.V."/>
            <person name="Vagvolgyi C."/>
            <person name="Papp T."/>
            <person name="Martin F.M."/>
            <person name="Miettinen O."/>
            <person name="Hibbett D.S."/>
            <person name="Nagy L.G."/>
        </authorList>
    </citation>
    <scope>NUCLEOTIDE SEQUENCE [LARGE SCALE GENOMIC DNA]</scope>
    <source>
        <strain evidence="1 2">CBS 309.79</strain>
    </source>
</reference>
<dbReference type="AlphaFoldDB" id="A0A5C3QXK0"/>
<evidence type="ECO:0000313" key="2">
    <source>
        <dbReference type="Proteomes" id="UP000305067"/>
    </source>
</evidence>
<gene>
    <name evidence="1" type="ORF">BDV98DRAFT_284427</name>
</gene>
<accession>A0A5C3QXK0</accession>
<name>A0A5C3QXK0_9AGAR</name>
<keyword evidence="2" id="KW-1185">Reference proteome</keyword>
<evidence type="ECO:0000313" key="1">
    <source>
        <dbReference type="EMBL" id="TFL05119.1"/>
    </source>
</evidence>
<dbReference type="Proteomes" id="UP000305067">
    <property type="component" value="Unassembled WGS sequence"/>
</dbReference>
<protein>
    <submittedName>
        <fullName evidence="1">Uncharacterized protein</fullName>
    </submittedName>
</protein>
<organism evidence="1 2">
    <name type="scientific">Pterulicium gracile</name>
    <dbReference type="NCBI Taxonomy" id="1884261"/>
    <lineage>
        <taxon>Eukaryota</taxon>
        <taxon>Fungi</taxon>
        <taxon>Dikarya</taxon>
        <taxon>Basidiomycota</taxon>
        <taxon>Agaricomycotina</taxon>
        <taxon>Agaricomycetes</taxon>
        <taxon>Agaricomycetidae</taxon>
        <taxon>Agaricales</taxon>
        <taxon>Pleurotineae</taxon>
        <taxon>Pterulaceae</taxon>
        <taxon>Pterulicium</taxon>
    </lineage>
</organism>